<dbReference type="GO" id="GO:0006357">
    <property type="term" value="P:regulation of transcription by RNA polymerase II"/>
    <property type="evidence" value="ECO:0007669"/>
    <property type="project" value="InterPro"/>
</dbReference>
<keyword evidence="1" id="KW-0132">Cell division</keyword>
<evidence type="ECO:0000256" key="3">
    <source>
        <dbReference type="RuleBase" id="RU000383"/>
    </source>
</evidence>
<evidence type="ECO:0000256" key="1">
    <source>
        <dbReference type="ARBA" id="ARBA00022618"/>
    </source>
</evidence>
<evidence type="ECO:0000313" key="6">
    <source>
        <dbReference type="Proteomes" id="UP000325081"/>
    </source>
</evidence>
<proteinExistence type="inferred from homology"/>
<name>A0A5A7PI36_STRAF</name>
<feature type="domain" description="Cyclin-like" evidence="4">
    <location>
        <begin position="329"/>
        <end position="412"/>
    </location>
</feature>
<feature type="domain" description="Cyclin-like" evidence="4">
    <location>
        <begin position="214"/>
        <end position="316"/>
    </location>
</feature>
<dbReference type="GO" id="GO:0016538">
    <property type="term" value="F:cyclin-dependent protein serine/threonine kinase regulator activity"/>
    <property type="evidence" value="ECO:0007669"/>
    <property type="project" value="InterPro"/>
</dbReference>
<dbReference type="InterPro" id="IPR006671">
    <property type="entry name" value="Cyclin_N"/>
</dbReference>
<keyword evidence="3" id="KW-0195">Cyclin</keyword>
<organism evidence="5 6">
    <name type="scientific">Striga asiatica</name>
    <name type="common">Asiatic witchweed</name>
    <name type="synonym">Buchnera asiatica</name>
    <dbReference type="NCBI Taxonomy" id="4170"/>
    <lineage>
        <taxon>Eukaryota</taxon>
        <taxon>Viridiplantae</taxon>
        <taxon>Streptophyta</taxon>
        <taxon>Embryophyta</taxon>
        <taxon>Tracheophyta</taxon>
        <taxon>Spermatophyta</taxon>
        <taxon>Magnoliopsida</taxon>
        <taxon>eudicotyledons</taxon>
        <taxon>Gunneridae</taxon>
        <taxon>Pentapetalae</taxon>
        <taxon>asterids</taxon>
        <taxon>lamiids</taxon>
        <taxon>Lamiales</taxon>
        <taxon>Orobanchaceae</taxon>
        <taxon>Buchnereae</taxon>
        <taxon>Striga</taxon>
    </lineage>
</organism>
<sequence>MFSAHAIMVWRSFSESGVMSLAQPYRPESFHFYSGGKSNRNMGVRATAANFNGSYDNCPYDSNFYITTRGDSFDFSRRFMPCGPNYEGFWTDTVPSSKRRKFSDFSCESTGRPYQQQFNYEHGPQNEADLWQNVPPNFFRDFCNGPVFRDSSSAFLASSDSIAYASVAPKCDRSRFEDDEVVFMSRDEIERCSPSRKDGIDVLHETRLRYSYCAFLQNLGLRLDLPQTTIGTAMVLCHRFFVRRSHASHDRFLIATATLFLASKSEETARPLNDVLKVSSEILHGQDFAILSFMLPLDWFEQYRERTLEAEQLILTTLNFELGVQHPYESLTSTLKKLGFSQSGFVNLALSLISEGLRSSLWLQFKPHQIAAGAAYLASKYLNLNLSSSDNVWKEFHTPPSVLRDVAHQLMELF</sequence>
<dbReference type="AlphaFoldDB" id="A0A5A7PI36"/>
<evidence type="ECO:0000259" key="4">
    <source>
        <dbReference type="SMART" id="SM00385"/>
    </source>
</evidence>
<evidence type="ECO:0000313" key="5">
    <source>
        <dbReference type="EMBL" id="GER32331.1"/>
    </source>
</evidence>
<dbReference type="FunFam" id="1.10.472.10:FF:000212">
    <property type="entry name" value="Cyclin-T1-2"/>
    <property type="match status" value="1"/>
</dbReference>
<dbReference type="SMART" id="SM00385">
    <property type="entry name" value="CYCLIN"/>
    <property type="match status" value="2"/>
</dbReference>
<dbReference type="Pfam" id="PF00134">
    <property type="entry name" value="Cyclin_N"/>
    <property type="match status" value="1"/>
</dbReference>
<gene>
    <name evidence="5" type="ORF">STAS_08395</name>
</gene>
<comment type="caution">
    <text evidence="5">The sequence shown here is derived from an EMBL/GenBank/DDBJ whole genome shotgun (WGS) entry which is preliminary data.</text>
</comment>
<dbReference type="GO" id="GO:0051301">
    <property type="term" value="P:cell division"/>
    <property type="evidence" value="ECO:0007669"/>
    <property type="project" value="UniProtKB-KW"/>
</dbReference>
<dbReference type="Gene3D" id="1.10.472.10">
    <property type="entry name" value="Cyclin-like"/>
    <property type="match status" value="2"/>
</dbReference>
<protein>
    <submittedName>
        <fullName evidence="5">Cyclin-L1</fullName>
    </submittedName>
</protein>
<dbReference type="SUPFAM" id="SSF47954">
    <property type="entry name" value="Cyclin-like"/>
    <property type="match status" value="2"/>
</dbReference>
<keyword evidence="2" id="KW-0131">Cell cycle</keyword>
<dbReference type="InterPro" id="IPR043198">
    <property type="entry name" value="Cyclin/Ssn8"/>
</dbReference>
<dbReference type="InterPro" id="IPR036915">
    <property type="entry name" value="Cyclin-like_sf"/>
</dbReference>
<dbReference type="InterPro" id="IPR013763">
    <property type="entry name" value="Cyclin-like_dom"/>
</dbReference>
<reference evidence="6" key="1">
    <citation type="journal article" date="2019" name="Curr. Biol.">
        <title>Genome Sequence of Striga asiatica Provides Insight into the Evolution of Plant Parasitism.</title>
        <authorList>
            <person name="Yoshida S."/>
            <person name="Kim S."/>
            <person name="Wafula E.K."/>
            <person name="Tanskanen J."/>
            <person name="Kim Y.M."/>
            <person name="Honaas L."/>
            <person name="Yang Z."/>
            <person name="Spallek T."/>
            <person name="Conn C.E."/>
            <person name="Ichihashi Y."/>
            <person name="Cheong K."/>
            <person name="Cui S."/>
            <person name="Der J.P."/>
            <person name="Gundlach H."/>
            <person name="Jiao Y."/>
            <person name="Hori C."/>
            <person name="Ishida J.K."/>
            <person name="Kasahara H."/>
            <person name="Kiba T."/>
            <person name="Kim M.S."/>
            <person name="Koo N."/>
            <person name="Laohavisit A."/>
            <person name="Lee Y.H."/>
            <person name="Lumba S."/>
            <person name="McCourt P."/>
            <person name="Mortimer J.C."/>
            <person name="Mutuku J.M."/>
            <person name="Nomura T."/>
            <person name="Sasaki-Sekimoto Y."/>
            <person name="Seto Y."/>
            <person name="Wang Y."/>
            <person name="Wakatake T."/>
            <person name="Sakakibara H."/>
            <person name="Demura T."/>
            <person name="Yamaguchi S."/>
            <person name="Yoneyama K."/>
            <person name="Manabe R.I."/>
            <person name="Nelson D.C."/>
            <person name="Schulman A.H."/>
            <person name="Timko M.P."/>
            <person name="dePamphilis C.W."/>
            <person name="Choi D."/>
            <person name="Shirasu K."/>
        </authorList>
    </citation>
    <scope>NUCLEOTIDE SEQUENCE [LARGE SCALE GENOMIC DNA]</scope>
    <source>
        <strain evidence="6">cv. UVA1</strain>
    </source>
</reference>
<dbReference type="Proteomes" id="UP000325081">
    <property type="component" value="Unassembled WGS sequence"/>
</dbReference>
<dbReference type="PANTHER" id="PTHR10026">
    <property type="entry name" value="CYCLIN"/>
    <property type="match status" value="1"/>
</dbReference>
<keyword evidence="6" id="KW-1185">Reference proteome</keyword>
<dbReference type="OrthoDB" id="10264655at2759"/>
<evidence type="ECO:0000256" key="2">
    <source>
        <dbReference type="ARBA" id="ARBA00023306"/>
    </source>
</evidence>
<dbReference type="EMBL" id="BKCP01004583">
    <property type="protein sequence ID" value="GER32331.1"/>
    <property type="molecule type" value="Genomic_DNA"/>
</dbReference>
<accession>A0A5A7PI36</accession>
<comment type="similarity">
    <text evidence="3">Belongs to the cyclin family.</text>
</comment>